<proteinExistence type="predicted"/>
<feature type="non-terminal residue" evidence="1">
    <location>
        <position position="219"/>
    </location>
</feature>
<evidence type="ECO:0000313" key="2">
    <source>
        <dbReference type="Proteomes" id="UP000649617"/>
    </source>
</evidence>
<protein>
    <submittedName>
        <fullName evidence="1">Uncharacterized protein</fullName>
    </submittedName>
</protein>
<dbReference type="AlphaFoldDB" id="A0A812TUT5"/>
<accession>A0A812TUT5</accession>
<reference evidence="1" key="1">
    <citation type="submission" date="2021-02" db="EMBL/GenBank/DDBJ databases">
        <authorList>
            <person name="Dougan E. K."/>
            <person name="Rhodes N."/>
            <person name="Thang M."/>
            <person name="Chan C."/>
        </authorList>
    </citation>
    <scope>NUCLEOTIDE SEQUENCE</scope>
</reference>
<name>A0A812TUT5_SYMPI</name>
<keyword evidence="2" id="KW-1185">Reference proteome</keyword>
<comment type="caution">
    <text evidence="1">The sequence shown here is derived from an EMBL/GenBank/DDBJ whole genome shotgun (WGS) entry which is preliminary data.</text>
</comment>
<evidence type="ECO:0000313" key="1">
    <source>
        <dbReference type="EMBL" id="CAE7541928.1"/>
    </source>
</evidence>
<organism evidence="1 2">
    <name type="scientific">Symbiodinium pilosum</name>
    <name type="common">Dinoflagellate</name>
    <dbReference type="NCBI Taxonomy" id="2952"/>
    <lineage>
        <taxon>Eukaryota</taxon>
        <taxon>Sar</taxon>
        <taxon>Alveolata</taxon>
        <taxon>Dinophyceae</taxon>
        <taxon>Suessiales</taxon>
        <taxon>Symbiodiniaceae</taxon>
        <taxon>Symbiodinium</taxon>
    </lineage>
</organism>
<sequence>RRTWARKGREGQDQSVDLRKLVEAAAKLTLKLADARQTILLDCSFTGFVGTEQGGVLPVMFRVSAEWKCLQESDPKKITRPLNVLMMERYDGAPSKADEDSQRCHDDGGVPSGVALAADMEQMAARKEVCFAIQTSLRIAGERLRNNLMKLCDNMVFRLLRSRLRQESRRRHGMAKHLERLLYSQPHPYNSVMLEMETPVTSMPWFTLSPGCLNPLALR</sequence>
<gene>
    <name evidence="1" type="ORF">SPIL2461_LOCUS14349</name>
</gene>
<dbReference type="Proteomes" id="UP000649617">
    <property type="component" value="Unassembled WGS sequence"/>
</dbReference>
<dbReference type="EMBL" id="CAJNIZ010033035">
    <property type="protein sequence ID" value="CAE7541928.1"/>
    <property type="molecule type" value="Genomic_DNA"/>
</dbReference>